<name>A0A1V6Q534_9EURO</name>
<dbReference type="GO" id="GO:0046677">
    <property type="term" value="P:response to antibiotic"/>
    <property type="evidence" value="ECO:0007669"/>
    <property type="project" value="InterPro"/>
</dbReference>
<proteinExistence type="predicted"/>
<dbReference type="STRING" id="416450.A0A1V6Q534"/>
<dbReference type="PANTHER" id="PTHR31299">
    <property type="entry name" value="ESTERASE, PUTATIVE (AFU_ORTHOLOGUE AFUA_1G05850)-RELATED"/>
    <property type="match status" value="1"/>
</dbReference>
<dbReference type="InterPro" id="IPR052036">
    <property type="entry name" value="Hydrolase/PRTase-associated"/>
</dbReference>
<dbReference type="AlphaFoldDB" id="A0A1V6Q534"/>
<gene>
    <name evidence="1" type="ORF">PENANT_c014G10464</name>
</gene>
<organism evidence="1 2">
    <name type="scientific">Penicillium antarcticum</name>
    <dbReference type="NCBI Taxonomy" id="416450"/>
    <lineage>
        <taxon>Eukaryota</taxon>
        <taxon>Fungi</taxon>
        <taxon>Dikarya</taxon>
        <taxon>Ascomycota</taxon>
        <taxon>Pezizomycotina</taxon>
        <taxon>Eurotiomycetes</taxon>
        <taxon>Eurotiomycetidae</taxon>
        <taxon>Eurotiales</taxon>
        <taxon>Aspergillaceae</taxon>
        <taxon>Penicillium</taxon>
    </lineage>
</organism>
<reference evidence="2" key="1">
    <citation type="journal article" date="2017" name="Nat. Microbiol.">
        <title>Global analysis of biosynthetic gene clusters reveals vast potential of secondary metabolite production in Penicillium species.</title>
        <authorList>
            <person name="Nielsen J.C."/>
            <person name="Grijseels S."/>
            <person name="Prigent S."/>
            <person name="Ji B."/>
            <person name="Dainat J."/>
            <person name="Nielsen K.F."/>
            <person name="Frisvad J.C."/>
            <person name="Workman M."/>
            <person name="Nielsen J."/>
        </authorList>
    </citation>
    <scope>NUCLEOTIDE SEQUENCE [LARGE SCALE GENOMIC DNA]</scope>
    <source>
        <strain evidence="2">IBT 31811</strain>
    </source>
</reference>
<evidence type="ECO:0000313" key="2">
    <source>
        <dbReference type="Proteomes" id="UP000191672"/>
    </source>
</evidence>
<dbReference type="EMBL" id="MDYN01000014">
    <property type="protein sequence ID" value="OQD84117.1"/>
    <property type="molecule type" value="Genomic_DNA"/>
</dbReference>
<dbReference type="PIRSF" id="PIRSF036794">
    <property type="entry name" value="UCP_erythr_ester"/>
    <property type="match status" value="1"/>
</dbReference>
<dbReference type="InterPro" id="IPR014622">
    <property type="entry name" value="UCP036794_erythomycin"/>
</dbReference>
<dbReference type="InterPro" id="IPR007815">
    <property type="entry name" value="Emycin_Estase"/>
</dbReference>
<dbReference type="CDD" id="cd14728">
    <property type="entry name" value="Ere-like"/>
    <property type="match status" value="1"/>
</dbReference>
<dbReference type="PANTHER" id="PTHR31299:SF0">
    <property type="entry name" value="ESTERASE, PUTATIVE (AFU_ORTHOLOGUE AFUA_1G05850)-RELATED"/>
    <property type="match status" value="1"/>
</dbReference>
<dbReference type="OrthoDB" id="413649at2759"/>
<dbReference type="Gene3D" id="3.30.1870.10">
    <property type="entry name" value="EreA-like, domain 2"/>
    <property type="match status" value="1"/>
</dbReference>
<accession>A0A1V6Q534</accession>
<dbReference type="Pfam" id="PF05139">
    <property type="entry name" value="Erythro_esteras"/>
    <property type="match status" value="1"/>
</dbReference>
<protein>
    <recommendedName>
        <fullName evidence="3">Erythromycin esterase</fullName>
    </recommendedName>
</protein>
<evidence type="ECO:0000313" key="1">
    <source>
        <dbReference type="EMBL" id="OQD84117.1"/>
    </source>
</evidence>
<dbReference type="Proteomes" id="UP000191672">
    <property type="component" value="Unassembled WGS sequence"/>
</dbReference>
<evidence type="ECO:0008006" key="3">
    <source>
        <dbReference type="Google" id="ProtNLM"/>
    </source>
</evidence>
<dbReference type="SUPFAM" id="SSF159501">
    <property type="entry name" value="EreA/ChaN-like"/>
    <property type="match status" value="1"/>
</dbReference>
<keyword evidence="2" id="KW-1185">Reference proteome</keyword>
<sequence>MPQLQGLFNSAIEPLPAIEDQHFAYHFDTFAGKQVMLLGDGSHGTSEFYSARAEITKRLIEHHGYTMVAVEADWPDAEAIDRYVRLRPGPKSQIGGIAKGYEPFNRFPTWMWRNSEMQRLVEWMRGRNQRLPPERRAGFYGLDLYSMGASIGAVIDYLDRINPQASKLARRRYGCLEPWIDDPTTYGLASLQGMEDCEERVVKMLSDLLERRIEYAQRGLCDGDEYHSGEQNAYLVRDAEKYYKAMYYSSASSWNLRDIHMFETLERLLQHHEGQKAIVWAHNSHVGDARYTSMGIHRKELNIGQLCRERLGHENVTILGCGTHTGTVAAAHEWDGDMKVMNVRPSRKDSWEIIAHDTGVASFVLDLRRDRIDASLWSALSAEQRLQRFIGVLYRPDTERISHYSQAILHKQFDGYIWFDETQAVNPLEIIQPDTPLGKGETYPFGL</sequence>
<dbReference type="Gene3D" id="3.40.1660.10">
    <property type="entry name" value="EreA-like (biosynthetic domain)"/>
    <property type="match status" value="1"/>
</dbReference>
<comment type="caution">
    <text evidence="1">The sequence shown here is derived from an EMBL/GenBank/DDBJ whole genome shotgun (WGS) entry which is preliminary data.</text>
</comment>